<reference evidence="8 9" key="1">
    <citation type="submission" date="2018-05" db="EMBL/GenBank/DDBJ databases">
        <title>Streptomyces venezuelae.</title>
        <authorList>
            <person name="Kim W."/>
            <person name="Lee N."/>
            <person name="Cho B.-K."/>
        </authorList>
    </citation>
    <scope>NUCLEOTIDE SEQUENCE [LARGE SCALE GENOMIC DNA]</scope>
    <source>
        <strain evidence="8 9">ATCC 15068</strain>
    </source>
</reference>
<feature type="region of interest" description="Disordered" evidence="6">
    <location>
        <begin position="321"/>
        <end position="368"/>
    </location>
</feature>
<name>A0A5P2ASW2_STRVZ</name>
<keyword evidence="2" id="KW-0813">Transport</keyword>
<feature type="compositionally biased region" description="Low complexity" evidence="6">
    <location>
        <begin position="334"/>
        <end position="368"/>
    </location>
</feature>
<dbReference type="EMBL" id="CP029194">
    <property type="protein sequence ID" value="QES21384.1"/>
    <property type="molecule type" value="Genomic_DNA"/>
</dbReference>
<accession>A0A5P2ASW2</accession>
<sequence length="368" mass="39514">MLAIEADALRRTYTSRTGWLKPRRTETEAVRGVTFEVAPGELFGLLGPNGAGKTTTIKMLNTLLLPTSGTARVFGHDVARDPVAVRRRTGYVFGGDRGLYDRLSALDNLRYFAELYGVEARDQKRRIAELLDLVGLVGREKESVEGYSRGMRQRLHIARGLLHRPDVLFLDEPSIGVDPVAARDLRRTVADLAAAGTTVLLTTHYMAEADELCGRIAVIAGGRICALGTPESLKSRVRGRDVLEIEAYGVDEERLDRVRRLPGVRGASVEDRGALQVVTVQTGQGSAELHGPVLTALDGLRIGRVTSREPSLEDAYITIVEEEEPAAGGSDRPATAAEAGSEAESGSEPGSEAESGSEPGTESEGLTV</sequence>
<dbReference type="Gene3D" id="3.40.50.300">
    <property type="entry name" value="P-loop containing nucleotide triphosphate hydrolases"/>
    <property type="match status" value="1"/>
</dbReference>
<dbReference type="Pfam" id="PF00005">
    <property type="entry name" value="ABC_tran"/>
    <property type="match status" value="1"/>
</dbReference>
<dbReference type="PANTHER" id="PTHR42711:SF18">
    <property type="entry name" value="ABC TRANSPORTER, ATP-BINDING PROTEIN"/>
    <property type="match status" value="1"/>
</dbReference>
<keyword evidence="3" id="KW-0547">Nucleotide-binding</keyword>
<evidence type="ECO:0000256" key="2">
    <source>
        <dbReference type="ARBA" id="ARBA00022448"/>
    </source>
</evidence>
<dbReference type="InterPro" id="IPR003593">
    <property type="entry name" value="AAA+_ATPase"/>
</dbReference>
<dbReference type="Proteomes" id="UP000324106">
    <property type="component" value="Chromosome"/>
</dbReference>
<dbReference type="GO" id="GO:0005886">
    <property type="term" value="C:plasma membrane"/>
    <property type="evidence" value="ECO:0007669"/>
    <property type="project" value="UniProtKB-SubCell"/>
</dbReference>
<dbReference type="GO" id="GO:0016887">
    <property type="term" value="F:ATP hydrolysis activity"/>
    <property type="evidence" value="ECO:0007669"/>
    <property type="project" value="InterPro"/>
</dbReference>
<evidence type="ECO:0000256" key="6">
    <source>
        <dbReference type="SAM" id="MobiDB-lite"/>
    </source>
</evidence>
<protein>
    <submittedName>
        <fullName evidence="8">Multidrug ABC transporter ATP-binding protein</fullName>
    </submittedName>
</protein>
<evidence type="ECO:0000256" key="1">
    <source>
        <dbReference type="ARBA" id="ARBA00004202"/>
    </source>
</evidence>
<keyword evidence="4 8" id="KW-0067">ATP-binding</keyword>
<evidence type="ECO:0000313" key="8">
    <source>
        <dbReference type="EMBL" id="QES21384.1"/>
    </source>
</evidence>
<dbReference type="InterPro" id="IPR003439">
    <property type="entry name" value="ABC_transporter-like_ATP-bd"/>
</dbReference>
<dbReference type="GO" id="GO:0046677">
    <property type="term" value="P:response to antibiotic"/>
    <property type="evidence" value="ECO:0007669"/>
    <property type="project" value="UniProtKB-KW"/>
</dbReference>
<evidence type="ECO:0000259" key="7">
    <source>
        <dbReference type="PROSITE" id="PS50893"/>
    </source>
</evidence>
<proteinExistence type="predicted"/>
<evidence type="ECO:0000313" key="9">
    <source>
        <dbReference type="Proteomes" id="UP000324106"/>
    </source>
</evidence>
<dbReference type="PROSITE" id="PS50893">
    <property type="entry name" value="ABC_TRANSPORTER_2"/>
    <property type="match status" value="1"/>
</dbReference>
<dbReference type="GO" id="GO:0005524">
    <property type="term" value="F:ATP binding"/>
    <property type="evidence" value="ECO:0007669"/>
    <property type="project" value="UniProtKB-KW"/>
</dbReference>
<evidence type="ECO:0000256" key="4">
    <source>
        <dbReference type="ARBA" id="ARBA00022840"/>
    </source>
</evidence>
<evidence type="ECO:0000256" key="3">
    <source>
        <dbReference type="ARBA" id="ARBA00022741"/>
    </source>
</evidence>
<gene>
    <name evidence="8" type="ORF">DEJ46_21645</name>
</gene>
<dbReference type="InterPro" id="IPR027417">
    <property type="entry name" value="P-loop_NTPase"/>
</dbReference>
<dbReference type="PANTHER" id="PTHR42711">
    <property type="entry name" value="ABC TRANSPORTER ATP-BINDING PROTEIN"/>
    <property type="match status" value="1"/>
</dbReference>
<keyword evidence="5" id="KW-0046">Antibiotic resistance</keyword>
<dbReference type="SUPFAM" id="SSF52540">
    <property type="entry name" value="P-loop containing nucleoside triphosphate hydrolases"/>
    <property type="match status" value="1"/>
</dbReference>
<comment type="subcellular location">
    <subcellularLocation>
        <location evidence="1">Cell membrane</location>
        <topology evidence="1">Peripheral membrane protein</topology>
    </subcellularLocation>
</comment>
<dbReference type="SMART" id="SM00382">
    <property type="entry name" value="AAA"/>
    <property type="match status" value="1"/>
</dbReference>
<organism evidence="8 9">
    <name type="scientific">Streptomyces venezuelae</name>
    <dbReference type="NCBI Taxonomy" id="54571"/>
    <lineage>
        <taxon>Bacteria</taxon>
        <taxon>Bacillati</taxon>
        <taxon>Actinomycetota</taxon>
        <taxon>Actinomycetes</taxon>
        <taxon>Kitasatosporales</taxon>
        <taxon>Streptomycetaceae</taxon>
        <taxon>Streptomyces</taxon>
    </lineage>
</organism>
<evidence type="ECO:0000256" key="5">
    <source>
        <dbReference type="ARBA" id="ARBA00023251"/>
    </source>
</evidence>
<dbReference type="OrthoDB" id="9804819at2"/>
<feature type="domain" description="ABC transporter" evidence="7">
    <location>
        <begin position="9"/>
        <end position="246"/>
    </location>
</feature>
<dbReference type="RefSeq" id="WP_150268799.1">
    <property type="nucleotide sequence ID" value="NZ_CP029194.1"/>
</dbReference>
<dbReference type="AlphaFoldDB" id="A0A5P2ASW2"/>
<dbReference type="InterPro" id="IPR050763">
    <property type="entry name" value="ABC_transporter_ATP-binding"/>
</dbReference>